<feature type="domain" description="Nudix hydrolase" evidence="2">
    <location>
        <begin position="12"/>
        <end position="147"/>
    </location>
</feature>
<evidence type="ECO:0000313" key="3">
    <source>
        <dbReference type="EMBL" id="OGZ76495.1"/>
    </source>
</evidence>
<dbReference type="Gene3D" id="3.90.79.10">
    <property type="entry name" value="Nucleoside Triphosphate Pyrophosphohydrolase"/>
    <property type="match status" value="1"/>
</dbReference>
<evidence type="ECO:0000259" key="2">
    <source>
        <dbReference type="PROSITE" id="PS51462"/>
    </source>
</evidence>
<dbReference type="EMBL" id="MHPE01000033">
    <property type="protein sequence ID" value="OGZ76495.1"/>
    <property type="molecule type" value="Genomic_DNA"/>
</dbReference>
<dbReference type="InterPro" id="IPR015797">
    <property type="entry name" value="NUDIX_hydrolase-like_dom_sf"/>
</dbReference>
<dbReference type="Pfam" id="PF00293">
    <property type="entry name" value="NUDIX"/>
    <property type="match status" value="1"/>
</dbReference>
<dbReference type="GO" id="GO:0016787">
    <property type="term" value="F:hydrolase activity"/>
    <property type="evidence" value="ECO:0007669"/>
    <property type="project" value="UniProtKB-KW"/>
</dbReference>
<comment type="caution">
    <text evidence="3">The sequence shown here is derived from an EMBL/GenBank/DDBJ whole genome shotgun (WGS) entry which is preliminary data.</text>
</comment>
<dbReference type="SUPFAM" id="SSF55811">
    <property type="entry name" value="Nudix"/>
    <property type="match status" value="1"/>
</dbReference>
<evidence type="ECO:0000256" key="1">
    <source>
        <dbReference type="ARBA" id="ARBA00022801"/>
    </source>
</evidence>
<dbReference type="PROSITE" id="PS51462">
    <property type="entry name" value="NUDIX"/>
    <property type="match status" value="1"/>
</dbReference>
<evidence type="ECO:0000313" key="4">
    <source>
        <dbReference type="Proteomes" id="UP000178632"/>
    </source>
</evidence>
<reference evidence="3 4" key="1">
    <citation type="journal article" date="2016" name="Nat. Commun.">
        <title>Thousands of microbial genomes shed light on interconnected biogeochemical processes in an aquifer system.</title>
        <authorList>
            <person name="Anantharaman K."/>
            <person name="Brown C.T."/>
            <person name="Hug L.A."/>
            <person name="Sharon I."/>
            <person name="Castelle C.J."/>
            <person name="Probst A.J."/>
            <person name="Thomas B.C."/>
            <person name="Singh A."/>
            <person name="Wilkins M.J."/>
            <person name="Karaoz U."/>
            <person name="Brodie E.L."/>
            <person name="Williams K.H."/>
            <person name="Hubbard S.S."/>
            <person name="Banfield J.F."/>
        </authorList>
    </citation>
    <scope>NUCLEOTIDE SEQUENCE [LARGE SCALE GENOMIC DNA]</scope>
</reference>
<dbReference type="AlphaFoldDB" id="A0A1G2IP09"/>
<dbReference type="InterPro" id="IPR020084">
    <property type="entry name" value="NUDIX_hydrolase_CS"/>
</dbReference>
<protein>
    <recommendedName>
        <fullName evidence="2">Nudix hydrolase domain-containing protein</fullName>
    </recommendedName>
</protein>
<gene>
    <name evidence="3" type="ORF">A3G45_01825</name>
</gene>
<keyword evidence="1" id="KW-0378">Hydrolase</keyword>
<accession>A0A1G2IP09</accession>
<dbReference type="InterPro" id="IPR000086">
    <property type="entry name" value="NUDIX_hydrolase_dom"/>
</dbReference>
<proteinExistence type="predicted"/>
<sequence length="147" mass="16706">MIYLAKPHGFKPKFFVSGVFLEVGERFLLLLRPDPHPKNIEPGKYGMPAGGGQKGETPLDAAVRELGEESGIWLHRRCLEFLPIVYAKYPHANFAYHMFRARLTGIPHVILSNEHTGFIWVTPRQALCMRDQLMQDLDGCIELVYGL</sequence>
<dbReference type="Proteomes" id="UP000178632">
    <property type="component" value="Unassembled WGS sequence"/>
</dbReference>
<name>A0A1G2IP09_9BACT</name>
<organism evidence="3 4">
    <name type="scientific">Candidatus Staskawiczbacteria bacterium RIFCSPLOWO2_12_FULL_37_15</name>
    <dbReference type="NCBI Taxonomy" id="1802218"/>
    <lineage>
        <taxon>Bacteria</taxon>
        <taxon>Candidatus Staskawicziibacteriota</taxon>
    </lineage>
</organism>
<dbReference type="PROSITE" id="PS00893">
    <property type="entry name" value="NUDIX_BOX"/>
    <property type="match status" value="1"/>
</dbReference>